<keyword evidence="3" id="KW-1185">Reference proteome</keyword>
<organism evidence="2 3">
    <name type="scientific">Phyllosticta citribraziliensis</name>
    <dbReference type="NCBI Taxonomy" id="989973"/>
    <lineage>
        <taxon>Eukaryota</taxon>
        <taxon>Fungi</taxon>
        <taxon>Dikarya</taxon>
        <taxon>Ascomycota</taxon>
        <taxon>Pezizomycotina</taxon>
        <taxon>Dothideomycetes</taxon>
        <taxon>Dothideomycetes incertae sedis</taxon>
        <taxon>Botryosphaeriales</taxon>
        <taxon>Phyllostictaceae</taxon>
        <taxon>Phyllosticta</taxon>
    </lineage>
</organism>
<dbReference type="Proteomes" id="UP001360953">
    <property type="component" value="Unassembled WGS sequence"/>
</dbReference>
<feature type="region of interest" description="Disordered" evidence="1">
    <location>
        <begin position="542"/>
        <end position="578"/>
    </location>
</feature>
<accession>A0ABR1MC63</accession>
<sequence>MDHRHGSYNGQRSFIRRAMGFFKHFRHRNAPKDNPKSRQASVAKYGHAAYYAAPPNPSGRDFTEALPDKVLNNIFSFVCPHANDDSYETSEHSMVGDGCMLCDLRDLAHCAQVRRRWNAVAQGLLYKSVRIDAVHYCELEEILTEKRKRRSRHEPTDIPTLRLTLFARTVRENQHLANSVTLLKVPYMTRETSKADLARTISVLPNLHYVDLPDGFYAGDASSLALRQELQARCPQIRKMRYDAGSEQLFELLFQGVWQRLEVLEISRLRIEPVTLRKIISCLPELRELDISDTPWLGDAIFEEASVVAPFPAVEHLKFREMPSITAAGLRTYLSRFDTSAKLQTLTLDNTGVLVAELHSVISAAPALAELRILSAVTAPLPMEARPPIRSASLRTLNFEITSASNALQGLQPPHSSYYAYLITSLLTHSLPGLQELYVRDPDFVETLTLAPPMPSFAQDGRGAGPRSLTQPLDIYTKGLDELDWIFTSFEPAEEPGNRGSFSMGRPLSAYEASRGLGPQWGGDSRKSVVVGNGFGGFLAVPADMPDRPKSAGSWTRGHAHTSSQGSFKRGSRADLWR</sequence>
<dbReference type="EMBL" id="JBBPEH010000001">
    <property type="protein sequence ID" value="KAK7545030.1"/>
    <property type="molecule type" value="Genomic_DNA"/>
</dbReference>
<dbReference type="Gene3D" id="3.80.10.10">
    <property type="entry name" value="Ribonuclease Inhibitor"/>
    <property type="match status" value="1"/>
</dbReference>
<dbReference type="InterPro" id="IPR032675">
    <property type="entry name" value="LRR_dom_sf"/>
</dbReference>
<name>A0ABR1MC63_9PEZI</name>
<dbReference type="GeneID" id="92031829"/>
<dbReference type="SUPFAM" id="SSF81383">
    <property type="entry name" value="F-box domain"/>
    <property type="match status" value="1"/>
</dbReference>
<evidence type="ECO:0000313" key="3">
    <source>
        <dbReference type="Proteomes" id="UP001360953"/>
    </source>
</evidence>
<dbReference type="InterPro" id="IPR036047">
    <property type="entry name" value="F-box-like_dom_sf"/>
</dbReference>
<protein>
    <recommendedName>
        <fullName evidence="4">F-box domain-containing protein</fullName>
    </recommendedName>
</protein>
<evidence type="ECO:0000256" key="1">
    <source>
        <dbReference type="SAM" id="MobiDB-lite"/>
    </source>
</evidence>
<reference evidence="2 3" key="1">
    <citation type="submission" date="2024-04" db="EMBL/GenBank/DDBJ databases">
        <title>Phyllosticta paracitricarpa is synonymous to the EU quarantine fungus P. citricarpa based on phylogenomic analyses.</title>
        <authorList>
            <consortium name="Lawrence Berkeley National Laboratory"/>
            <person name="Van ingen-buijs V.A."/>
            <person name="Van westerhoven A.C."/>
            <person name="Haridas S."/>
            <person name="Skiadas P."/>
            <person name="Martin F."/>
            <person name="Groenewald J.Z."/>
            <person name="Crous P.W."/>
            <person name="Seidl M.F."/>
        </authorList>
    </citation>
    <scope>NUCLEOTIDE SEQUENCE [LARGE SCALE GENOMIC DNA]</scope>
    <source>
        <strain evidence="2 3">CPC 17464</strain>
    </source>
</reference>
<dbReference type="Gene3D" id="1.20.1280.50">
    <property type="match status" value="1"/>
</dbReference>
<proteinExistence type="predicted"/>
<dbReference type="RefSeq" id="XP_066660265.1">
    <property type="nucleotide sequence ID" value="XM_066798923.1"/>
</dbReference>
<dbReference type="SUPFAM" id="SSF52047">
    <property type="entry name" value="RNI-like"/>
    <property type="match status" value="1"/>
</dbReference>
<evidence type="ECO:0000313" key="2">
    <source>
        <dbReference type="EMBL" id="KAK7545030.1"/>
    </source>
</evidence>
<comment type="caution">
    <text evidence="2">The sequence shown here is derived from an EMBL/GenBank/DDBJ whole genome shotgun (WGS) entry which is preliminary data.</text>
</comment>
<gene>
    <name evidence="2" type="ORF">J3D65DRAFT_611555</name>
</gene>
<evidence type="ECO:0008006" key="4">
    <source>
        <dbReference type="Google" id="ProtNLM"/>
    </source>
</evidence>